<feature type="transmembrane region" description="Helical" evidence="8">
    <location>
        <begin position="106"/>
        <end position="127"/>
    </location>
</feature>
<dbReference type="NCBIfam" id="TIGR03426">
    <property type="entry name" value="shape_MreD"/>
    <property type="match status" value="1"/>
</dbReference>
<keyword evidence="10" id="KW-1185">Reference proteome</keyword>
<evidence type="ECO:0000256" key="6">
    <source>
        <dbReference type="ARBA" id="ARBA00022989"/>
    </source>
</evidence>
<dbReference type="EMBL" id="JBHSDV010000003">
    <property type="protein sequence ID" value="MFC4388354.1"/>
    <property type="molecule type" value="Genomic_DNA"/>
</dbReference>
<feature type="transmembrane region" description="Helical" evidence="8">
    <location>
        <begin position="6"/>
        <end position="27"/>
    </location>
</feature>
<evidence type="ECO:0000256" key="1">
    <source>
        <dbReference type="ARBA" id="ARBA00004651"/>
    </source>
</evidence>
<dbReference type="Pfam" id="PF04093">
    <property type="entry name" value="MreD"/>
    <property type="match status" value="1"/>
</dbReference>
<gene>
    <name evidence="9" type="primary">mreD</name>
    <name evidence="9" type="ORF">ACFOZ1_11140</name>
</gene>
<evidence type="ECO:0000256" key="5">
    <source>
        <dbReference type="ARBA" id="ARBA00022960"/>
    </source>
</evidence>
<evidence type="ECO:0000256" key="8">
    <source>
        <dbReference type="SAM" id="Phobius"/>
    </source>
</evidence>
<evidence type="ECO:0000313" key="10">
    <source>
        <dbReference type="Proteomes" id="UP001595880"/>
    </source>
</evidence>
<organism evidence="9 10">
    <name type="scientific">Gracilibacillus marinus</name>
    <dbReference type="NCBI Taxonomy" id="630535"/>
    <lineage>
        <taxon>Bacteria</taxon>
        <taxon>Bacillati</taxon>
        <taxon>Bacillota</taxon>
        <taxon>Bacilli</taxon>
        <taxon>Bacillales</taxon>
        <taxon>Bacillaceae</taxon>
        <taxon>Gracilibacillus</taxon>
    </lineage>
</organism>
<reference evidence="10" key="1">
    <citation type="journal article" date="2019" name="Int. J. Syst. Evol. Microbiol.">
        <title>The Global Catalogue of Microorganisms (GCM) 10K type strain sequencing project: providing services to taxonomists for standard genome sequencing and annotation.</title>
        <authorList>
            <consortium name="The Broad Institute Genomics Platform"/>
            <consortium name="The Broad Institute Genome Sequencing Center for Infectious Disease"/>
            <person name="Wu L."/>
            <person name="Ma J."/>
        </authorList>
    </citation>
    <scope>NUCLEOTIDE SEQUENCE [LARGE SCALE GENOMIC DNA]</scope>
    <source>
        <strain evidence="10">KACC 14058</strain>
    </source>
</reference>
<keyword evidence="5" id="KW-0133">Cell shape</keyword>
<keyword evidence="3" id="KW-1003">Cell membrane</keyword>
<evidence type="ECO:0000313" key="9">
    <source>
        <dbReference type="EMBL" id="MFC4388354.1"/>
    </source>
</evidence>
<feature type="transmembrane region" description="Helical" evidence="8">
    <location>
        <begin position="147"/>
        <end position="165"/>
    </location>
</feature>
<keyword evidence="4 8" id="KW-0812">Transmembrane</keyword>
<dbReference type="RefSeq" id="WP_390199315.1">
    <property type="nucleotide sequence ID" value="NZ_JBHSDV010000003.1"/>
</dbReference>
<comment type="subcellular location">
    <subcellularLocation>
        <location evidence="1">Cell membrane</location>
        <topology evidence="1">Multi-pass membrane protein</topology>
    </subcellularLocation>
</comment>
<proteinExistence type="inferred from homology"/>
<keyword evidence="6 8" id="KW-1133">Transmembrane helix</keyword>
<name>A0ABV8VXD4_9BACI</name>
<accession>A0ABV8VXD4</accession>
<dbReference type="InterPro" id="IPR007227">
    <property type="entry name" value="Cell_shape_determining_MreD"/>
</dbReference>
<feature type="transmembrane region" description="Helical" evidence="8">
    <location>
        <begin position="61"/>
        <end position="94"/>
    </location>
</feature>
<evidence type="ECO:0000256" key="2">
    <source>
        <dbReference type="ARBA" id="ARBA00007776"/>
    </source>
</evidence>
<evidence type="ECO:0000256" key="4">
    <source>
        <dbReference type="ARBA" id="ARBA00022692"/>
    </source>
</evidence>
<sequence>MKTFIPFLLSIICIVLVMLEGSVANILIHLPFIPDDWQVTSHFLLLFTLYITIFFDQRNTYYGFAFAVLFGLIIDILYTPVIGIYLFVYGVVLYVARNLMKWLHANFFVTVLIVAIGVIIADIATYFLYGMIQFHHMNWNTYFVERLVPTFIWNILLSIVFYPFIKKNLRKWERIKFLNKD</sequence>
<protein>
    <submittedName>
        <fullName evidence="9">Rod shape-determining protein MreD</fullName>
    </submittedName>
</protein>
<dbReference type="Proteomes" id="UP001595880">
    <property type="component" value="Unassembled WGS sequence"/>
</dbReference>
<keyword evidence="7 8" id="KW-0472">Membrane</keyword>
<comment type="caution">
    <text evidence="9">The sequence shown here is derived from an EMBL/GenBank/DDBJ whole genome shotgun (WGS) entry which is preliminary data.</text>
</comment>
<feature type="transmembrane region" description="Helical" evidence="8">
    <location>
        <begin position="39"/>
        <end position="55"/>
    </location>
</feature>
<comment type="similarity">
    <text evidence="2">Belongs to the MreD family.</text>
</comment>
<evidence type="ECO:0000256" key="3">
    <source>
        <dbReference type="ARBA" id="ARBA00022475"/>
    </source>
</evidence>
<evidence type="ECO:0000256" key="7">
    <source>
        <dbReference type="ARBA" id="ARBA00023136"/>
    </source>
</evidence>